<feature type="compositionally biased region" description="Basic and acidic residues" evidence="1">
    <location>
        <begin position="66"/>
        <end position="78"/>
    </location>
</feature>
<dbReference type="OrthoDB" id="428346at2759"/>
<accession>A0A8S4ABY5</accession>
<gene>
    <name evidence="2" type="ORF">CUNI_LOCUS22054</name>
</gene>
<dbReference type="AlphaFoldDB" id="A0A8S4ABY5"/>
<evidence type="ECO:0000313" key="3">
    <source>
        <dbReference type="Proteomes" id="UP000678393"/>
    </source>
</evidence>
<evidence type="ECO:0000313" key="2">
    <source>
        <dbReference type="EMBL" id="CAG5136496.1"/>
    </source>
</evidence>
<sequence>MVTLTFVALSYQIVSRDTRKYSSLPRELFHFSNNEAGHNFTDTDRLPETEKLPGTNRFHQALYIADKGDNRRHDDPGKGRPMLPSAQKSLRDTASVLSSSHPLVGAASTTPPAASKIISVTSAFHRQKYLIYLCDRDVYCYGLGDRQRGLVAVYLLALVTGRQFGINMSHPWPLEDFYKPSQVQWSIPESRVRGRSTTTIKYFKNQEGELKTIDFNSVYPQEVVYVRTNLELWRMLKENQLYKGNFPAWARGRRHSIFYNAWVQLATPTHELRSQLNELLVGVALSVLNTSSSDTNTYSTGAANRTLALSALNTSSTNRNLALSALNTWSSVSNSSSTGAVNKTLAPPLKPSMTVAEIRHLTGYDLAKLNLVCVHVRIGHSETLPFEKNRRNKMESVRAVWDFLLPYVNKGHHVYVASDSNQVRKEAKIMFGDRVHSIDGAVLHLGTVMNNQDAREGLKTALLEQLLLMTSCQVLVVSRSGFSMSAAYVRAKLMGQIDNYFFEKGSVFGWNLW</sequence>
<organism evidence="2 3">
    <name type="scientific">Candidula unifasciata</name>
    <dbReference type="NCBI Taxonomy" id="100452"/>
    <lineage>
        <taxon>Eukaryota</taxon>
        <taxon>Metazoa</taxon>
        <taxon>Spiralia</taxon>
        <taxon>Lophotrochozoa</taxon>
        <taxon>Mollusca</taxon>
        <taxon>Gastropoda</taxon>
        <taxon>Heterobranchia</taxon>
        <taxon>Euthyneura</taxon>
        <taxon>Panpulmonata</taxon>
        <taxon>Eupulmonata</taxon>
        <taxon>Stylommatophora</taxon>
        <taxon>Helicina</taxon>
        <taxon>Helicoidea</taxon>
        <taxon>Geomitridae</taxon>
        <taxon>Candidula</taxon>
    </lineage>
</organism>
<feature type="region of interest" description="Disordered" evidence="1">
    <location>
        <begin position="66"/>
        <end position="86"/>
    </location>
</feature>
<protein>
    <recommendedName>
        <fullName evidence="4">Fucosyltransferase</fullName>
    </recommendedName>
</protein>
<name>A0A8S4ABY5_9EUPU</name>
<keyword evidence="3" id="KW-1185">Reference proteome</keyword>
<evidence type="ECO:0000256" key="1">
    <source>
        <dbReference type="SAM" id="MobiDB-lite"/>
    </source>
</evidence>
<proteinExistence type="predicted"/>
<comment type="caution">
    <text evidence="2">The sequence shown here is derived from an EMBL/GenBank/DDBJ whole genome shotgun (WGS) entry which is preliminary data.</text>
</comment>
<evidence type="ECO:0008006" key="4">
    <source>
        <dbReference type="Google" id="ProtNLM"/>
    </source>
</evidence>
<dbReference type="Gene3D" id="3.40.50.11350">
    <property type="match status" value="1"/>
</dbReference>
<reference evidence="2" key="1">
    <citation type="submission" date="2021-04" db="EMBL/GenBank/DDBJ databases">
        <authorList>
            <consortium name="Molecular Ecology Group"/>
        </authorList>
    </citation>
    <scope>NUCLEOTIDE SEQUENCE</scope>
</reference>
<dbReference type="EMBL" id="CAJHNH020008539">
    <property type="protein sequence ID" value="CAG5136496.1"/>
    <property type="molecule type" value="Genomic_DNA"/>
</dbReference>
<dbReference type="Proteomes" id="UP000678393">
    <property type="component" value="Unassembled WGS sequence"/>
</dbReference>